<dbReference type="InterPro" id="IPR036770">
    <property type="entry name" value="Ankyrin_rpt-contain_sf"/>
</dbReference>
<dbReference type="Proteomes" id="UP000541610">
    <property type="component" value="Unassembled WGS sequence"/>
</dbReference>
<reference evidence="2 3" key="1">
    <citation type="submission" date="2020-04" db="EMBL/GenBank/DDBJ databases">
        <title>Perkinsus olseni comparative genomics.</title>
        <authorList>
            <person name="Bogema D.R."/>
        </authorList>
    </citation>
    <scope>NUCLEOTIDE SEQUENCE [LARGE SCALE GENOMIC DNA]</scope>
    <source>
        <strain evidence="2">00978-12</strain>
    </source>
</reference>
<comment type="caution">
    <text evidence="2">The sequence shown here is derived from an EMBL/GenBank/DDBJ whole genome shotgun (WGS) entry which is preliminary data.</text>
</comment>
<feature type="coiled-coil region" evidence="1">
    <location>
        <begin position="599"/>
        <end position="626"/>
    </location>
</feature>
<protein>
    <submittedName>
        <fullName evidence="2">Uncharacterized protein</fullName>
    </submittedName>
</protein>
<dbReference type="EMBL" id="JABANP010000214">
    <property type="protein sequence ID" value="KAF4686635.1"/>
    <property type="molecule type" value="Genomic_DNA"/>
</dbReference>
<dbReference type="OrthoDB" id="423634at2759"/>
<dbReference type="Gene3D" id="1.25.40.20">
    <property type="entry name" value="Ankyrin repeat-containing domain"/>
    <property type="match status" value="1"/>
</dbReference>
<dbReference type="SUPFAM" id="SSF48403">
    <property type="entry name" value="Ankyrin repeat"/>
    <property type="match status" value="1"/>
</dbReference>
<organism evidence="2 3">
    <name type="scientific">Perkinsus olseni</name>
    <name type="common">Perkinsus atlanticus</name>
    <dbReference type="NCBI Taxonomy" id="32597"/>
    <lineage>
        <taxon>Eukaryota</taxon>
        <taxon>Sar</taxon>
        <taxon>Alveolata</taxon>
        <taxon>Perkinsozoa</taxon>
        <taxon>Perkinsea</taxon>
        <taxon>Perkinsida</taxon>
        <taxon>Perkinsidae</taxon>
        <taxon>Perkinsus</taxon>
    </lineage>
</organism>
<evidence type="ECO:0000313" key="3">
    <source>
        <dbReference type="Proteomes" id="UP000541610"/>
    </source>
</evidence>
<accession>A0A7J6NS41</accession>
<keyword evidence="1" id="KW-0175">Coiled coil</keyword>
<evidence type="ECO:0000256" key="1">
    <source>
        <dbReference type="SAM" id="Coils"/>
    </source>
</evidence>
<dbReference type="AlphaFoldDB" id="A0A7J6NS41"/>
<name>A0A7J6NS41_PEROL</name>
<proteinExistence type="predicted"/>
<evidence type="ECO:0000313" key="2">
    <source>
        <dbReference type="EMBL" id="KAF4686635.1"/>
    </source>
</evidence>
<sequence>MAIGRPPVSTAAALPSAREVALAMCSEDDMALSNIHAEFRAVQESTGFLTDSGVSWMDTLSEALVRNAISGMRGGGLPERVGPREVKRVLSPSVLVDGNLSDAAEANLVLVIRLLARTKDAGRTAADTIIPLAKVCSKPLSKRALKLSREVKHLLPPEHRREIAGAISALQIGVYMQDAGMVDALLKVDDDAMSVVSEGDMAVAQFLRPQGLSSTEVAQTGEFIAEFLFALDFTNNLNTEKLLRLLDGEMVNLKARAPMLEYADYLPAGASVAHLLLVCFDRGIGGVCEVLPHLMSHWQAQLALQQDLGPVDVQCLDLVGSAPLLRCLQPLRPIAGVGEGASCLVDELIKFGARRSCTIMGLYRHLGSRVRAQPTRCMCRCKVCSRWMTLTPDVEPLVWANLARIAEGEDEVSRAEWMKYDRSQQLNELLVYRPDGTDNDEVLKEMKRLLEDGADPNIPLEGRWASVEGLFPIHSCTSPTQVKLLHRTGADMNALCQGQTAADIALIRGDQETCRCLLLLGTSLTSTGVRRLLSMPRERALAMYPSRHLLPNGTGWPKKIEVLSERAHAAEDALYKLGGLFSNLDERRGSETRELHSNIESLENVVEVKREQLSALEKDVDEENNAARQGRLLARYRRKLACRCGAKVQYATVDCGHGLCENCRCKAELIEVVRQLNVNAICYSSSAFLVFSTYDRMHADNSTLV</sequence>
<gene>
    <name evidence="2" type="ORF">FOZ60_005013</name>
</gene>